<dbReference type="EMBL" id="NWUJ01000002">
    <property type="protein sequence ID" value="PFH37437.1"/>
    <property type="molecule type" value="Genomic_DNA"/>
</dbReference>
<feature type="signal peptide" evidence="3">
    <location>
        <begin position="1"/>
        <end position="18"/>
    </location>
</feature>
<feature type="compositionally biased region" description="Basic and acidic residues" evidence="1">
    <location>
        <begin position="36"/>
        <end position="45"/>
    </location>
</feature>
<dbReference type="AlphaFoldDB" id="A0A2A9MNI1"/>
<dbReference type="GeneID" id="40308876"/>
<feature type="compositionally biased region" description="Acidic residues" evidence="1">
    <location>
        <begin position="51"/>
        <end position="71"/>
    </location>
</feature>
<keyword evidence="3" id="KW-0732">Signal</keyword>
<keyword evidence="5" id="KW-1185">Reference proteome</keyword>
<dbReference type="RefSeq" id="XP_029221446.1">
    <property type="nucleotide sequence ID" value="XM_029362481.1"/>
</dbReference>
<evidence type="ECO:0008006" key="6">
    <source>
        <dbReference type="Google" id="ProtNLM"/>
    </source>
</evidence>
<proteinExistence type="predicted"/>
<dbReference type="OrthoDB" id="329855at2759"/>
<dbReference type="VEuPathDB" id="ToxoDB:BESB_038950"/>
<feature type="region of interest" description="Disordered" evidence="1">
    <location>
        <begin position="36"/>
        <end position="72"/>
    </location>
</feature>
<organism evidence="4 5">
    <name type="scientific">Besnoitia besnoiti</name>
    <name type="common">Apicomplexan protozoan</name>
    <dbReference type="NCBI Taxonomy" id="94643"/>
    <lineage>
        <taxon>Eukaryota</taxon>
        <taxon>Sar</taxon>
        <taxon>Alveolata</taxon>
        <taxon>Apicomplexa</taxon>
        <taxon>Conoidasida</taxon>
        <taxon>Coccidia</taxon>
        <taxon>Eucoccidiorida</taxon>
        <taxon>Eimeriorina</taxon>
        <taxon>Sarcocystidae</taxon>
        <taxon>Besnoitia</taxon>
    </lineage>
</organism>
<evidence type="ECO:0000256" key="2">
    <source>
        <dbReference type="SAM" id="Phobius"/>
    </source>
</evidence>
<evidence type="ECO:0000256" key="3">
    <source>
        <dbReference type="SAM" id="SignalP"/>
    </source>
</evidence>
<evidence type="ECO:0000313" key="5">
    <source>
        <dbReference type="Proteomes" id="UP000224006"/>
    </source>
</evidence>
<evidence type="ECO:0000256" key="1">
    <source>
        <dbReference type="SAM" id="MobiDB-lite"/>
    </source>
</evidence>
<comment type="caution">
    <text evidence="4">The sequence shown here is derived from an EMBL/GenBank/DDBJ whole genome shotgun (WGS) entry which is preliminary data.</text>
</comment>
<dbReference type="KEGG" id="bbes:BESB_038950"/>
<keyword evidence="2" id="KW-0472">Membrane</keyword>
<feature type="chain" id="PRO_5013106410" description="Transmembrane protein" evidence="3">
    <location>
        <begin position="19"/>
        <end position="773"/>
    </location>
</feature>
<feature type="transmembrane region" description="Helical" evidence="2">
    <location>
        <begin position="678"/>
        <end position="701"/>
    </location>
</feature>
<keyword evidence="2" id="KW-1133">Transmembrane helix</keyword>
<sequence length="773" mass="86236">MTARGLLVSLLLLTFCACLLPPSNFGLSFDLEHESDPQFYGEHEPGLANSAEEDSREGSLEEDPLDEELEGPADPAFVQLATSRKKARDANKVVSAVEEVMNDKEKVDAKMKEGQDEFFLAKQDVDSGNDGMLECVTFKPKRKWDSILSKYCRRFRKNKDRFAACQKLAKLVIKSFTEQCAQGSFFDCRRNVGFPIINPAFVHIKDTGDLYLHAKDEYFNYIQKLATNYDNWQPTAVLGDSCLHVTINGFSESQNSKFAKKLEKIKDVALRHDTQNANSRLQALRSVMLVSTTPRVDPLLVTLVLELLDTRRCSGGFFRRKKKSDRPKNHWKQLLVQTLVYWFTVNPTKCDEILSGEQAVPPDPWAVKCQVLQFSVKQQKAVEPLLSALAQRKTEELISGAENLPKTIEEAVASVDDLVTLNAKAAMDARSALIFLQKKRRASLAILDFFVRSKILRKLLSFVVKKIINNLMPEETKLVLIGRLSRALKSSALVDNPLILLDKATLDNLTAGQEATVLCLTNRPNIAKTAVQAFLSAAEGAAKKEEKKPLASAPASLVQVRTNPTDGQPFGAAPDPPENIYDIPYESADLETIGDALSPKAQEFLDVMNAHTTDIFRRSWDEADGHHSSVHKLRSLLGFPSQRSDLKKGLVALTWGIALTSLVLGIVGVAMFPLGHLFMYLGALGLAFGLGLVILIPLMSYGIMWQAEFNRIAFSGGRDLRKVPKKRKSKEKRPVYKVNDRFSQLFEEQARLEEEAQQNTAFELNEGSEETAN</sequence>
<evidence type="ECO:0000313" key="4">
    <source>
        <dbReference type="EMBL" id="PFH37437.1"/>
    </source>
</evidence>
<feature type="transmembrane region" description="Helical" evidence="2">
    <location>
        <begin position="650"/>
        <end position="672"/>
    </location>
</feature>
<accession>A0A2A9MNI1</accession>
<dbReference type="Proteomes" id="UP000224006">
    <property type="component" value="Chromosome II"/>
</dbReference>
<gene>
    <name evidence="4" type="ORF">BESB_038950</name>
</gene>
<dbReference type="PROSITE" id="PS51257">
    <property type="entry name" value="PROKAR_LIPOPROTEIN"/>
    <property type="match status" value="1"/>
</dbReference>
<reference evidence="4 5" key="1">
    <citation type="submission" date="2017-09" db="EMBL/GenBank/DDBJ databases">
        <title>Genome sequencing of Besnoitia besnoiti strain Bb-Ger1.</title>
        <authorList>
            <person name="Schares G."/>
            <person name="Venepally P."/>
            <person name="Lorenzi H.A."/>
        </authorList>
    </citation>
    <scope>NUCLEOTIDE SEQUENCE [LARGE SCALE GENOMIC DNA]</scope>
    <source>
        <strain evidence="4 5">Bb-Ger1</strain>
    </source>
</reference>
<keyword evidence="2" id="KW-0812">Transmembrane</keyword>
<name>A0A2A9MNI1_BESBE</name>
<protein>
    <recommendedName>
        <fullName evidence="6">Transmembrane protein</fullName>
    </recommendedName>
</protein>